<evidence type="ECO:0000256" key="6">
    <source>
        <dbReference type="ARBA" id="ARBA00023065"/>
    </source>
</evidence>
<organism evidence="10 12">
    <name type="scientific">Pisolithus microcarpus 441</name>
    <dbReference type="NCBI Taxonomy" id="765257"/>
    <lineage>
        <taxon>Eukaryota</taxon>
        <taxon>Fungi</taxon>
        <taxon>Dikarya</taxon>
        <taxon>Basidiomycota</taxon>
        <taxon>Agaricomycotina</taxon>
        <taxon>Agaricomycetes</taxon>
        <taxon>Agaricomycetidae</taxon>
        <taxon>Boletales</taxon>
        <taxon>Sclerodermatineae</taxon>
        <taxon>Pisolithaceae</taxon>
        <taxon>Pisolithus</taxon>
    </lineage>
</organism>
<feature type="transmembrane region" description="Helical" evidence="9">
    <location>
        <begin position="459"/>
        <end position="480"/>
    </location>
</feature>
<dbReference type="OrthoDB" id="1368at2759"/>
<keyword evidence="4 9" id="KW-0812">Transmembrane</keyword>
<dbReference type="Proteomes" id="UP000054018">
    <property type="component" value="Unassembled WGS sequence"/>
</dbReference>
<evidence type="ECO:0000256" key="3">
    <source>
        <dbReference type="ARBA" id="ARBA00022475"/>
    </source>
</evidence>
<keyword evidence="12" id="KW-1185">Reference proteome</keyword>
<dbReference type="PANTHER" id="PTHR33281:SF19">
    <property type="entry name" value="VOLTAGE-DEPENDENT ANION CHANNEL-FORMING PROTEIN YNEE"/>
    <property type="match status" value="1"/>
</dbReference>
<reference evidence="10 12" key="1">
    <citation type="submission" date="2014-04" db="EMBL/GenBank/DDBJ databases">
        <authorList>
            <consortium name="DOE Joint Genome Institute"/>
            <person name="Kuo A."/>
            <person name="Kohler A."/>
            <person name="Costa M.D."/>
            <person name="Nagy L.G."/>
            <person name="Floudas D."/>
            <person name="Copeland A."/>
            <person name="Barry K.W."/>
            <person name="Cichocki N."/>
            <person name="Veneault-Fourrey C."/>
            <person name="LaButti K."/>
            <person name="Lindquist E.A."/>
            <person name="Lipzen A."/>
            <person name="Lundell T."/>
            <person name="Morin E."/>
            <person name="Murat C."/>
            <person name="Sun H."/>
            <person name="Tunlid A."/>
            <person name="Henrissat B."/>
            <person name="Grigoriev I.V."/>
            <person name="Hibbett D.S."/>
            <person name="Martin F."/>
            <person name="Nordberg H.P."/>
            <person name="Cantor M.N."/>
            <person name="Hua S.X."/>
        </authorList>
    </citation>
    <scope>NUCLEOTIDE SEQUENCE [LARGE SCALE GENOMIC DNA]</scope>
    <source>
        <strain evidence="10 12">441</strain>
    </source>
</reference>
<keyword evidence="7 9" id="KW-0472">Membrane</keyword>
<keyword evidence="2" id="KW-0813">Transport</keyword>
<dbReference type="GO" id="GO:0005254">
    <property type="term" value="F:chloride channel activity"/>
    <property type="evidence" value="ECO:0007669"/>
    <property type="project" value="InterPro"/>
</dbReference>
<accession>A0A0C9YBJ9</accession>
<dbReference type="PANTHER" id="PTHR33281">
    <property type="entry name" value="UPF0187 PROTEIN YNEE"/>
    <property type="match status" value="1"/>
</dbReference>
<feature type="transmembrane region" description="Helical" evidence="9">
    <location>
        <begin position="70"/>
        <end position="90"/>
    </location>
</feature>
<dbReference type="AlphaFoldDB" id="A0A0C9YBJ9"/>
<evidence type="ECO:0000256" key="1">
    <source>
        <dbReference type="ARBA" id="ARBA00004651"/>
    </source>
</evidence>
<dbReference type="InterPro" id="IPR044669">
    <property type="entry name" value="YneE/VCCN1/2-like"/>
</dbReference>
<evidence type="ECO:0000256" key="8">
    <source>
        <dbReference type="SAM" id="MobiDB-lite"/>
    </source>
</evidence>
<keyword evidence="3" id="KW-1003">Cell membrane</keyword>
<evidence type="ECO:0000313" key="12">
    <source>
        <dbReference type="Proteomes" id="UP000054018"/>
    </source>
</evidence>
<gene>
    <name evidence="11" type="ORF">PISMIDRAFT_413354</name>
    <name evidence="10" type="ORF">PISMIDRAFT_503298</name>
</gene>
<evidence type="ECO:0000256" key="7">
    <source>
        <dbReference type="ARBA" id="ARBA00023136"/>
    </source>
</evidence>
<protein>
    <submittedName>
        <fullName evidence="10">Uncharacterized protein</fullName>
    </submittedName>
</protein>
<feature type="transmembrane region" description="Helical" evidence="9">
    <location>
        <begin position="434"/>
        <end position="453"/>
    </location>
</feature>
<reference evidence="10" key="3">
    <citation type="submission" date="2015-02" db="EMBL/GenBank/DDBJ databases">
        <title>Evolutionary Origins and Diversification of the Mycorrhizal Mutualists.</title>
        <authorList>
            <consortium name="DOE Joint Genome Institute"/>
            <consortium name="Mycorrhizal Genomics Consortium"/>
            <person name="Kohler A."/>
            <person name="Kuo A."/>
            <person name="Nagy L.G."/>
            <person name="Floudas D."/>
            <person name="Copeland A."/>
            <person name="Barry K.W."/>
            <person name="Cichocki N."/>
            <person name="Veneault-Fourrey C."/>
            <person name="LaButti K."/>
            <person name="Lindquist E.A."/>
            <person name="Lipzen A."/>
            <person name="Lundell T."/>
            <person name="Morin E."/>
            <person name="Murat C."/>
            <person name="Riley R."/>
            <person name="Ohm R."/>
            <person name="Sun H."/>
            <person name="Tunlid A."/>
            <person name="Henrissat B."/>
            <person name="Grigoriev I.V."/>
            <person name="Hibbett D.S."/>
            <person name="Martin F."/>
        </authorList>
    </citation>
    <scope>NUCLEOTIDE SEQUENCE</scope>
    <source>
        <strain evidence="10">441</strain>
    </source>
</reference>
<evidence type="ECO:0000256" key="2">
    <source>
        <dbReference type="ARBA" id="ARBA00022448"/>
    </source>
</evidence>
<dbReference type="Pfam" id="PF25539">
    <property type="entry name" value="Bestrophin_2"/>
    <property type="match status" value="2"/>
</dbReference>
<feature type="region of interest" description="Disordered" evidence="8">
    <location>
        <begin position="209"/>
        <end position="297"/>
    </location>
</feature>
<feature type="compositionally biased region" description="Basic and acidic residues" evidence="8">
    <location>
        <begin position="285"/>
        <end position="297"/>
    </location>
</feature>
<keyword evidence="5 9" id="KW-1133">Transmembrane helix</keyword>
<evidence type="ECO:0000256" key="4">
    <source>
        <dbReference type="ARBA" id="ARBA00022692"/>
    </source>
</evidence>
<feature type="compositionally biased region" description="Polar residues" evidence="8">
    <location>
        <begin position="12"/>
        <end position="27"/>
    </location>
</feature>
<sequence>MTTVHSEVPRQSADTFRSYQPTDSSGIQSQSASIVNTLLATAIFRCWHILLFFGGWSTMVCLINQHVHKLVFQPTLLTVFGTVLGFIISYRTTSSFERYNEGRRLWSQIVFASRTFARTVWFHVPDNAVPDVRDFNDEERKSRTLIEKKTVINLLEAYAVAVKHYLRGEDGIRYVDLWPLVKFLPPYYLPATIPSHVDLPAELGAVAEDQGGRAHEHHHPRRSEDAPASPRSTHFPDSLPMPKRPRATSSASQHLPLPSTTPGARPSALSTPLIQENRVPLNGNQEEKKPVSFDGMREKKSSIAHSGAWAMDESDLKPARMPPKYSVFDFFPFSLLVKMLTKKGKNVQGRKAARVRASMTGDVKARNAARNGNSHLDCNVPLALSLYLSSYIAALQSRKVTVDAPTITVLYAALNQLVDALTALERILTTPLPFSYSIHLWLVTVIYCMALPFQLWSTLGWVTVPATVLASFAFFGFIVAGEEIENPFGYDKNDLNMDFFVQNIIRKELSAITSIPTPDPAVWAFHPDNDRLFSHTLGRDAGRTTPDEWVSRGAERMREVLASY</sequence>
<comment type="subcellular location">
    <subcellularLocation>
        <location evidence="1">Cell membrane</location>
        <topology evidence="1">Multi-pass membrane protein</topology>
    </subcellularLocation>
</comment>
<dbReference type="EMBL" id="KN834237">
    <property type="protein sequence ID" value="KIK11344.1"/>
    <property type="molecule type" value="Genomic_DNA"/>
</dbReference>
<feature type="compositionally biased region" description="Polar residues" evidence="8">
    <location>
        <begin position="247"/>
        <end position="274"/>
    </location>
</feature>
<keyword evidence="6" id="KW-0406">Ion transport</keyword>
<evidence type="ECO:0000256" key="5">
    <source>
        <dbReference type="ARBA" id="ARBA00022989"/>
    </source>
</evidence>
<dbReference type="HOGENOM" id="CLU_029790_6_1_1"/>
<feature type="transmembrane region" description="Helical" evidence="9">
    <location>
        <begin position="42"/>
        <end position="63"/>
    </location>
</feature>
<dbReference type="EMBL" id="KN834016">
    <property type="protein sequence ID" value="KIK13166.1"/>
    <property type="molecule type" value="Genomic_DNA"/>
</dbReference>
<evidence type="ECO:0000313" key="11">
    <source>
        <dbReference type="EMBL" id="KIK13166.1"/>
    </source>
</evidence>
<proteinExistence type="predicted"/>
<evidence type="ECO:0000256" key="9">
    <source>
        <dbReference type="SAM" id="Phobius"/>
    </source>
</evidence>
<dbReference type="GO" id="GO:0005886">
    <property type="term" value="C:plasma membrane"/>
    <property type="evidence" value="ECO:0007669"/>
    <property type="project" value="UniProtKB-SubCell"/>
</dbReference>
<evidence type="ECO:0000313" key="10">
    <source>
        <dbReference type="EMBL" id="KIK11344.1"/>
    </source>
</evidence>
<reference evidence="12" key="2">
    <citation type="submission" date="2015-01" db="EMBL/GenBank/DDBJ databases">
        <title>Evolutionary Origins and Diversification of the Mycorrhizal Mutualists.</title>
        <authorList>
            <consortium name="DOE Joint Genome Institute"/>
            <consortium name="Mycorrhizal Genomics Consortium"/>
            <person name="Kohler A."/>
            <person name="Kuo A."/>
            <person name="Nagy L.G."/>
            <person name="Floudas D."/>
            <person name="Copeland A."/>
            <person name="Barry K.W."/>
            <person name="Cichocki N."/>
            <person name="Veneault-Fourrey C."/>
            <person name="LaButti K."/>
            <person name="Lindquist E.A."/>
            <person name="Lipzen A."/>
            <person name="Lundell T."/>
            <person name="Morin E."/>
            <person name="Murat C."/>
            <person name="Riley R."/>
            <person name="Ohm R."/>
            <person name="Sun H."/>
            <person name="Tunlid A."/>
            <person name="Henrissat B."/>
            <person name="Grigoriev I.V."/>
            <person name="Hibbett D.S."/>
            <person name="Martin F."/>
        </authorList>
    </citation>
    <scope>NUCLEOTIDE SEQUENCE [LARGE SCALE GENOMIC DNA]</scope>
    <source>
        <strain evidence="11 12">441</strain>
    </source>
</reference>
<name>A0A0C9YBJ9_9AGAM</name>
<dbReference type="STRING" id="765257.A0A0C9YBJ9"/>
<feature type="region of interest" description="Disordered" evidence="8">
    <location>
        <begin position="1"/>
        <end position="27"/>
    </location>
</feature>